<dbReference type="STRING" id="210143.A0A1R3HVX9"/>
<protein>
    <submittedName>
        <fullName evidence="6">Uncharacterized protein</fullName>
    </submittedName>
</protein>
<organism evidence="6 7">
    <name type="scientific">Corchorus capsularis</name>
    <name type="common">Jute</name>
    <dbReference type="NCBI Taxonomy" id="210143"/>
    <lineage>
        <taxon>Eukaryota</taxon>
        <taxon>Viridiplantae</taxon>
        <taxon>Streptophyta</taxon>
        <taxon>Embryophyta</taxon>
        <taxon>Tracheophyta</taxon>
        <taxon>Spermatophyta</taxon>
        <taxon>Magnoliopsida</taxon>
        <taxon>eudicotyledons</taxon>
        <taxon>Gunneridae</taxon>
        <taxon>Pentapetalae</taxon>
        <taxon>rosids</taxon>
        <taxon>malvids</taxon>
        <taxon>Malvales</taxon>
        <taxon>Malvaceae</taxon>
        <taxon>Grewioideae</taxon>
        <taxon>Apeibeae</taxon>
        <taxon>Corchorus</taxon>
    </lineage>
</organism>
<evidence type="ECO:0000256" key="4">
    <source>
        <dbReference type="SAM" id="Coils"/>
    </source>
</evidence>
<sequence length="277" mass="31518">MAIQAQLYSENIGFPLCGSQDWIDNGCGGGFNNQFWFGGLQQKPSLQQLQQLQQFQQLQNQQQSILAASSFKNNGNNNNRDSVMSSSNLVEKQRHDIDQFIRSQNERLSLLLQEQRKQLVAVLVKKIESKASVLLRQKDEEIAKATNKTMELENLLRKLEFESQAWQRVAQENEAMVLSLNNTLEQLREQASCCFNNGVDDAESCCEVNGEEEGIETEENRGGFITGHVFEQEKSMNTKESFHRGHNLLVEQRTKNFPEKVKGKKQKRKSGSSDDDG</sequence>
<dbReference type="OMA" id="EDSESCC"/>
<dbReference type="PANTHER" id="PTHR42647:SF6">
    <property type="entry name" value="RING-TYPE DOMAIN-CONTAINING PROTEIN"/>
    <property type="match status" value="1"/>
</dbReference>
<evidence type="ECO:0000256" key="1">
    <source>
        <dbReference type="ARBA" id="ARBA00022723"/>
    </source>
</evidence>
<gene>
    <name evidence="6" type="ORF">CCACVL1_16648</name>
</gene>
<keyword evidence="3" id="KW-0862">Zinc</keyword>
<feature type="compositionally biased region" description="Basic and acidic residues" evidence="5">
    <location>
        <begin position="252"/>
        <end position="261"/>
    </location>
</feature>
<accession>A0A1R3HVX9</accession>
<keyword evidence="1" id="KW-0479">Metal-binding</keyword>
<dbReference type="OrthoDB" id="1711136at2759"/>
<evidence type="ECO:0000256" key="2">
    <source>
        <dbReference type="ARBA" id="ARBA00022771"/>
    </source>
</evidence>
<reference evidence="6 7" key="1">
    <citation type="submission" date="2013-09" db="EMBL/GenBank/DDBJ databases">
        <title>Corchorus capsularis genome sequencing.</title>
        <authorList>
            <person name="Alam M."/>
            <person name="Haque M.S."/>
            <person name="Islam M.S."/>
            <person name="Emdad E.M."/>
            <person name="Islam M.M."/>
            <person name="Ahmed B."/>
            <person name="Halim A."/>
            <person name="Hossen Q.M.M."/>
            <person name="Hossain M.Z."/>
            <person name="Ahmed R."/>
            <person name="Khan M.M."/>
            <person name="Islam R."/>
            <person name="Rashid M.M."/>
            <person name="Khan S.A."/>
            <person name="Rahman M.S."/>
            <person name="Alam M."/>
        </authorList>
    </citation>
    <scope>NUCLEOTIDE SEQUENCE [LARGE SCALE GENOMIC DNA]</scope>
    <source>
        <strain evidence="7">cv. CVL-1</strain>
        <tissue evidence="6">Whole seedling</tissue>
    </source>
</reference>
<evidence type="ECO:0000256" key="3">
    <source>
        <dbReference type="ARBA" id="ARBA00022833"/>
    </source>
</evidence>
<comment type="caution">
    <text evidence="6">The sequence shown here is derived from an EMBL/GenBank/DDBJ whole genome shotgun (WGS) entry which is preliminary data.</text>
</comment>
<dbReference type="EMBL" id="AWWV01011096">
    <property type="protein sequence ID" value="OMO74525.1"/>
    <property type="molecule type" value="Genomic_DNA"/>
</dbReference>
<evidence type="ECO:0000313" key="7">
    <source>
        <dbReference type="Proteomes" id="UP000188268"/>
    </source>
</evidence>
<proteinExistence type="predicted"/>
<keyword evidence="2" id="KW-0863">Zinc-finger</keyword>
<name>A0A1R3HVX9_COCAP</name>
<dbReference type="Proteomes" id="UP000188268">
    <property type="component" value="Unassembled WGS sequence"/>
</dbReference>
<evidence type="ECO:0000256" key="5">
    <source>
        <dbReference type="SAM" id="MobiDB-lite"/>
    </source>
</evidence>
<keyword evidence="4" id="KW-0175">Coiled coil</keyword>
<evidence type="ECO:0000313" key="6">
    <source>
        <dbReference type="EMBL" id="OMO74525.1"/>
    </source>
</evidence>
<dbReference type="GO" id="GO:0004842">
    <property type="term" value="F:ubiquitin-protein transferase activity"/>
    <property type="evidence" value="ECO:0007669"/>
    <property type="project" value="TreeGrafter"/>
</dbReference>
<dbReference type="AlphaFoldDB" id="A0A1R3HVX9"/>
<keyword evidence="7" id="KW-1185">Reference proteome</keyword>
<dbReference type="Gramene" id="OMO74525">
    <property type="protein sequence ID" value="OMO74525"/>
    <property type="gene ID" value="CCACVL1_16648"/>
</dbReference>
<feature type="coiled-coil region" evidence="4">
    <location>
        <begin position="135"/>
        <end position="190"/>
    </location>
</feature>
<dbReference type="GO" id="GO:0008270">
    <property type="term" value="F:zinc ion binding"/>
    <property type="evidence" value="ECO:0007669"/>
    <property type="project" value="UniProtKB-KW"/>
</dbReference>
<feature type="region of interest" description="Disordered" evidence="5">
    <location>
        <begin position="246"/>
        <end position="277"/>
    </location>
</feature>
<dbReference type="PANTHER" id="PTHR42647">
    <property type="entry name" value="SBP (S-RIBONUCLEASE BINDING PROTEIN) FAMILY PROTEIN"/>
    <property type="match status" value="1"/>
</dbReference>